<dbReference type="Proteomes" id="UP001301140">
    <property type="component" value="Unassembled WGS sequence"/>
</dbReference>
<sequence>MARPYSLDLRQRAEVLLDAGESIRTMGAALEVAPSTVPEWARLRRKTGGLAPGRMGGHVPRRIRDGHGAWLLERLATPFTLRQLVAELAGRGLRLAWRTVWTFVHEARLSFKKKR</sequence>
<name>A0AAP3XPE9_9PROT</name>
<organism evidence="1 2">
    <name type="scientific">Marinimicrococcus flavescens</name>
    <dbReference type="NCBI Taxonomy" id="3031815"/>
    <lineage>
        <taxon>Bacteria</taxon>
        <taxon>Pseudomonadati</taxon>
        <taxon>Pseudomonadota</taxon>
        <taxon>Alphaproteobacteria</taxon>
        <taxon>Geminicoccales</taxon>
        <taxon>Geminicoccaceae</taxon>
        <taxon>Marinimicrococcus</taxon>
    </lineage>
</organism>
<keyword evidence="2" id="KW-1185">Reference proteome</keyword>
<dbReference type="SUPFAM" id="SSF46689">
    <property type="entry name" value="Homeodomain-like"/>
    <property type="match status" value="1"/>
</dbReference>
<dbReference type="InterPro" id="IPR009057">
    <property type="entry name" value="Homeodomain-like_sf"/>
</dbReference>
<evidence type="ECO:0000313" key="1">
    <source>
        <dbReference type="EMBL" id="MDF1585028.1"/>
    </source>
</evidence>
<dbReference type="AlphaFoldDB" id="A0AAP3XPE9"/>
<protein>
    <recommendedName>
        <fullName evidence="3">Transposase</fullName>
    </recommendedName>
</protein>
<dbReference type="EMBL" id="JARGEQ010000006">
    <property type="protein sequence ID" value="MDF1585028.1"/>
    <property type="molecule type" value="Genomic_DNA"/>
</dbReference>
<comment type="caution">
    <text evidence="1">The sequence shown here is derived from an EMBL/GenBank/DDBJ whole genome shotgun (WGS) entry which is preliminary data.</text>
</comment>
<proteinExistence type="predicted"/>
<reference evidence="1 2" key="1">
    <citation type="submission" date="2023-03" db="EMBL/GenBank/DDBJ databases">
        <title>YIM 152171 draft genome.</title>
        <authorList>
            <person name="Yang Z."/>
        </authorList>
    </citation>
    <scope>NUCLEOTIDE SEQUENCE [LARGE SCALE GENOMIC DNA]</scope>
    <source>
        <strain evidence="1 2">YIM 152171</strain>
    </source>
</reference>
<gene>
    <name evidence="1" type="ORF">PZ740_01355</name>
</gene>
<dbReference type="RefSeq" id="WP_327787437.1">
    <property type="nucleotide sequence ID" value="NZ_JARGEQ010000006.1"/>
</dbReference>
<evidence type="ECO:0008006" key="3">
    <source>
        <dbReference type="Google" id="ProtNLM"/>
    </source>
</evidence>
<evidence type="ECO:0000313" key="2">
    <source>
        <dbReference type="Proteomes" id="UP001301140"/>
    </source>
</evidence>
<accession>A0AAP3XPE9</accession>